<evidence type="ECO:0000313" key="5">
    <source>
        <dbReference type="EMBL" id="PWJ60449.1"/>
    </source>
</evidence>
<dbReference type="OrthoDB" id="9776599at2"/>
<protein>
    <submittedName>
        <fullName evidence="5">Uncharacterized protein DUF5118</fullName>
    </submittedName>
</protein>
<dbReference type="PANTHER" id="PTHR38478:SF1">
    <property type="entry name" value="ZINC DEPENDENT METALLOPROTEASE DOMAIN LIPOPROTEIN"/>
    <property type="match status" value="1"/>
</dbReference>
<evidence type="ECO:0000259" key="3">
    <source>
        <dbReference type="Pfam" id="PF17148"/>
    </source>
</evidence>
<dbReference type="InterPro" id="IPR032534">
    <property type="entry name" value="EcxA_zinc-bd"/>
</dbReference>
<dbReference type="InterPro" id="IPR024079">
    <property type="entry name" value="MetalloPept_cat_dom_sf"/>
</dbReference>
<sequence length="813" mass="91679">MKNRYLLAAVLCTLVLGCKNPEKSKSKPISSEIAKTASEKPEKKSDKKTYSDIITKKAITDLGLFQVHQVQDKYYYEIPKDLIGKDLLWVTRIAQIPANLSPYLNAGSKVNEQVVRWEVKHDKLLLKSISFDNVANDTIPLGKSVQQNNFSPILFGFDIELGATDSTGYLIQVGKLFEEDVPALSGLNPNLRKDYKVSRLDKSRSFIDTVKSFPTNIEVLHTMTYVAAAPPANKDAETLTLQMNQSMILLPEDKMTSRLYDERVGWFTTKKVDYSSEALKSDTKTYLRRWKLVPKDPAAYLRGELVEPVKPIVYYLDPATPRKFRKYFKQGIEDWQVAFEAAGFKNAIIAKDAPTPEEDPEFNPEDARYSVVRYVASTTRNAVGPSVSDPRTGEIIESDIIWYHNHLRSYRNRYLIETGAANPTARTLDTSPEEIGEMMRRVISHEIGHALGLPHNMKASSAYPTDSLRSGSFTQKFGIATTIMDYARFNYIAQPGDQDIRFVRQMGPYDYYAIEYGYRWYPNVTTPEDEKQILHHFVSKHSEDPIYQFGSGSSGYDPDSQTESVGADAIKASTYGLKNLKIVAKNLIDWTAKPDENYEDLEEIYGELLGIWSRYIGHVATNIGGVHQTLRTQDQPGAIYQPVPANTQRAATEWMAQYALVSPEWLLDPQIVQRISYKGVTDKIGSLHNRALAGVFNPEAMARMLDNELMHPSEKVYTLQEMIATISQGIWKDVLAKGSSDPIQRQLQRSYVSRVETILKDKKTTSTDIDALLKANLRLITAKLKTASGPAVVKAHYLDMAERIDSILKGKEA</sequence>
<feature type="domain" description="DUF5117" evidence="3">
    <location>
        <begin position="107"/>
        <end position="295"/>
    </location>
</feature>
<evidence type="ECO:0000313" key="6">
    <source>
        <dbReference type="Proteomes" id="UP000245880"/>
    </source>
</evidence>
<dbReference type="Gene3D" id="3.40.390.10">
    <property type="entry name" value="Collagenase (Catalytic Domain)"/>
    <property type="match status" value="1"/>
</dbReference>
<evidence type="ECO:0000256" key="1">
    <source>
        <dbReference type="SAM" id="MobiDB-lite"/>
    </source>
</evidence>
<dbReference type="Proteomes" id="UP000245880">
    <property type="component" value="Unassembled WGS sequence"/>
</dbReference>
<dbReference type="PROSITE" id="PS51257">
    <property type="entry name" value="PROKAR_LIPOPROTEIN"/>
    <property type="match status" value="1"/>
</dbReference>
<dbReference type="PANTHER" id="PTHR38478">
    <property type="entry name" value="PEPTIDASE M1A AND M12B"/>
    <property type="match status" value="1"/>
</dbReference>
<dbReference type="Pfam" id="PF17148">
    <property type="entry name" value="DUF5117"/>
    <property type="match status" value="1"/>
</dbReference>
<evidence type="ECO:0000259" key="2">
    <source>
        <dbReference type="Pfam" id="PF16313"/>
    </source>
</evidence>
<dbReference type="CDD" id="cd04276">
    <property type="entry name" value="ZnMc_MMP_like_2"/>
    <property type="match status" value="1"/>
</dbReference>
<dbReference type="RefSeq" id="WP_109673052.1">
    <property type="nucleotide sequence ID" value="NZ_QGDT01000001.1"/>
</dbReference>
<name>A0A316AT18_9BACT</name>
<dbReference type="EMBL" id="QGDT01000001">
    <property type="protein sequence ID" value="PWJ60449.1"/>
    <property type="molecule type" value="Genomic_DNA"/>
</dbReference>
<feature type="compositionally biased region" description="Basic and acidic residues" evidence="1">
    <location>
        <begin position="37"/>
        <end position="46"/>
    </location>
</feature>
<keyword evidence="6" id="KW-1185">Reference proteome</keyword>
<reference evidence="5 6" key="1">
    <citation type="submission" date="2018-03" db="EMBL/GenBank/DDBJ databases">
        <title>Genomic Encyclopedia of Archaeal and Bacterial Type Strains, Phase II (KMG-II): from individual species to whole genera.</title>
        <authorList>
            <person name="Goeker M."/>
        </authorList>
    </citation>
    <scope>NUCLEOTIDE SEQUENCE [LARGE SCALE GENOMIC DNA]</scope>
    <source>
        <strain evidence="5 6">DSM 100346</strain>
    </source>
</reference>
<comment type="caution">
    <text evidence="5">The sequence shown here is derived from an EMBL/GenBank/DDBJ whole genome shotgun (WGS) entry which is preliminary data.</text>
</comment>
<dbReference type="AlphaFoldDB" id="A0A316AT18"/>
<evidence type="ECO:0000259" key="4">
    <source>
        <dbReference type="Pfam" id="PF17162"/>
    </source>
</evidence>
<dbReference type="GO" id="GO:0008237">
    <property type="term" value="F:metallopeptidase activity"/>
    <property type="evidence" value="ECO:0007669"/>
    <property type="project" value="InterPro"/>
</dbReference>
<proteinExistence type="predicted"/>
<gene>
    <name evidence="5" type="ORF">CLV98_101633</name>
</gene>
<dbReference type="Pfam" id="PF16313">
    <property type="entry name" value="DUF4953"/>
    <property type="match status" value="1"/>
</dbReference>
<organism evidence="5 6">
    <name type="scientific">Dyadobacter jejuensis</name>
    <dbReference type="NCBI Taxonomy" id="1082580"/>
    <lineage>
        <taxon>Bacteria</taxon>
        <taxon>Pseudomonadati</taxon>
        <taxon>Bacteroidota</taxon>
        <taxon>Cytophagia</taxon>
        <taxon>Cytophagales</taxon>
        <taxon>Spirosomataceae</taxon>
        <taxon>Dyadobacter</taxon>
    </lineage>
</organism>
<feature type="domain" description="EcxA zinc-binding" evidence="2">
    <location>
        <begin position="431"/>
        <end position="735"/>
    </location>
</feature>
<dbReference type="InterPro" id="IPR034032">
    <property type="entry name" value="Zn_MMP-like_bac"/>
</dbReference>
<dbReference type="InterPro" id="IPR033428">
    <property type="entry name" value="DUF5118"/>
</dbReference>
<feature type="region of interest" description="Disordered" evidence="1">
    <location>
        <begin position="22"/>
        <end position="46"/>
    </location>
</feature>
<accession>A0A316AT18</accession>
<feature type="domain" description="DUF5118" evidence="4">
    <location>
        <begin position="48"/>
        <end position="95"/>
    </location>
</feature>
<dbReference type="InterPro" id="IPR033413">
    <property type="entry name" value="DUF5117"/>
</dbReference>
<dbReference type="Pfam" id="PF17162">
    <property type="entry name" value="DUF5118"/>
    <property type="match status" value="1"/>
</dbReference>
<dbReference type="SUPFAM" id="SSF55486">
    <property type="entry name" value="Metalloproteases ('zincins'), catalytic domain"/>
    <property type="match status" value="1"/>
</dbReference>